<dbReference type="PANTHER" id="PTHR30055:SF234">
    <property type="entry name" value="HTH-TYPE TRANSCRIPTIONAL REGULATOR BETI"/>
    <property type="match status" value="1"/>
</dbReference>
<evidence type="ECO:0000313" key="6">
    <source>
        <dbReference type="EMBL" id="MCQ4841100.1"/>
    </source>
</evidence>
<sequence length="206" mass="23787">MGTREKILEEALTLFSQKGYNGVSVREIAGAIGIKESSLYNHFANKQEIFDQTVEFCWQEAETYFKEQGLPFTGEEDLNIFGEEDFSLLSETLLSLFRYFFDDPVNVRFRKLLLLSQFENRRARELYRKVYCEYPLEVQAKVFSWLMEAGIFQKGDPEAAALEFYGGVFMLLHTCSSMEEAKPSFLAHLKQFVKHHRCEGPKAATG</sequence>
<evidence type="ECO:0000256" key="3">
    <source>
        <dbReference type="ARBA" id="ARBA00023163"/>
    </source>
</evidence>
<dbReference type="EMBL" id="JANFZH010000037">
    <property type="protein sequence ID" value="MCQ4841100.1"/>
    <property type="molecule type" value="Genomic_DNA"/>
</dbReference>
<dbReference type="InterPro" id="IPR050109">
    <property type="entry name" value="HTH-type_TetR-like_transc_reg"/>
</dbReference>
<protein>
    <submittedName>
        <fullName evidence="6">TetR/AcrR family transcriptional regulator</fullName>
    </submittedName>
</protein>
<organism evidence="6 7">
    <name type="scientific">Neglectibacter timonensis</name>
    <dbReference type="NCBI Taxonomy" id="1776382"/>
    <lineage>
        <taxon>Bacteria</taxon>
        <taxon>Bacillati</taxon>
        <taxon>Bacillota</taxon>
        <taxon>Clostridia</taxon>
        <taxon>Eubacteriales</taxon>
        <taxon>Oscillospiraceae</taxon>
        <taxon>Neglectibacter</taxon>
    </lineage>
</organism>
<feature type="DNA-binding region" description="H-T-H motif" evidence="4">
    <location>
        <begin position="24"/>
        <end position="43"/>
    </location>
</feature>
<gene>
    <name evidence="6" type="ORF">NE695_14390</name>
</gene>
<evidence type="ECO:0000256" key="2">
    <source>
        <dbReference type="ARBA" id="ARBA00023125"/>
    </source>
</evidence>
<dbReference type="Gene3D" id="1.10.357.10">
    <property type="entry name" value="Tetracycline Repressor, domain 2"/>
    <property type="match status" value="1"/>
</dbReference>
<dbReference type="InterPro" id="IPR009057">
    <property type="entry name" value="Homeodomain-like_sf"/>
</dbReference>
<evidence type="ECO:0000256" key="1">
    <source>
        <dbReference type="ARBA" id="ARBA00023015"/>
    </source>
</evidence>
<accession>A0ABT1S2S7</accession>
<evidence type="ECO:0000256" key="4">
    <source>
        <dbReference type="PROSITE-ProRule" id="PRU00335"/>
    </source>
</evidence>
<feature type="domain" description="HTH tetR-type" evidence="5">
    <location>
        <begin position="1"/>
        <end position="61"/>
    </location>
</feature>
<dbReference type="Proteomes" id="UP001524473">
    <property type="component" value="Unassembled WGS sequence"/>
</dbReference>
<keyword evidence="7" id="KW-1185">Reference proteome</keyword>
<proteinExistence type="predicted"/>
<dbReference type="GeneID" id="90532423"/>
<keyword evidence="2 4" id="KW-0238">DNA-binding</keyword>
<dbReference type="SUPFAM" id="SSF46689">
    <property type="entry name" value="Homeodomain-like"/>
    <property type="match status" value="1"/>
</dbReference>
<evidence type="ECO:0000313" key="7">
    <source>
        <dbReference type="Proteomes" id="UP001524473"/>
    </source>
</evidence>
<dbReference type="InterPro" id="IPR001647">
    <property type="entry name" value="HTH_TetR"/>
</dbReference>
<dbReference type="RefSeq" id="WP_066863887.1">
    <property type="nucleotide sequence ID" value="NZ_CABKVV010000013.1"/>
</dbReference>
<dbReference type="PRINTS" id="PR00455">
    <property type="entry name" value="HTHTETR"/>
</dbReference>
<dbReference type="PROSITE" id="PS50977">
    <property type="entry name" value="HTH_TETR_2"/>
    <property type="match status" value="1"/>
</dbReference>
<evidence type="ECO:0000259" key="5">
    <source>
        <dbReference type="PROSITE" id="PS50977"/>
    </source>
</evidence>
<dbReference type="Pfam" id="PF00440">
    <property type="entry name" value="TetR_N"/>
    <property type="match status" value="1"/>
</dbReference>
<name>A0ABT1S2S7_9FIRM</name>
<comment type="caution">
    <text evidence="6">The sequence shown here is derived from an EMBL/GenBank/DDBJ whole genome shotgun (WGS) entry which is preliminary data.</text>
</comment>
<keyword evidence="1" id="KW-0805">Transcription regulation</keyword>
<keyword evidence="3" id="KW-0804">Transcription</keyword>
<dbReference type="PANTHER" id="PTHR30055">
    <property type="entry name" value="HTH-TYPE TRANSCRIPTIONAL REGULATOR RUTR"/>
    <property type="match status" value="1"/>
</dbReference>
<reference evidence="6 7" key="1">
    <citation type="submission" date="2022-06" db="EMBL/GenBank/DDBJ databases">
        <title>Isolation of gut microbiota from human fecal samples.</title>
        <authorList>
            <person name="Pamer E.G."/>
            <person name="Barat B."/>
            <person name="Waligurski E."/>
            <person name="Medina S."/>
            <person name="Paddock L."/>
            <person name="Mostad J."/>
        </authorList>
    </citation>
    <scope>NUCLEOTIDE SEQUENCE [LARGE SCALE GENOMIC DNA]</scope>
    <source>
        <strain evidence="6 7">DFI.9.73</strain>
    </source>
</reference>